<dbReference type="InterPro" id="IPR001153">
    <property type="entry name" value="Barwin_dom"/>
</dbReference>
<reference evidence="4" key="1">
    <citation type="journal article" date="2018" name="DNA Res.">
        <title>Multiple hybrid de novo genome assembly of finger millet, an orphan allotetraploid crop.</title>
        <authorList>
            <person name="Hatakeyama M."/>
            <person name="Aluri S."/>
            <person name="Balachadran M.T."/>
            <person name="Sivarajan S.R."/>
            <person name="Patrignani A."/>
            <person name="Gruter S."/>
            <person name="Poveda L."/>
            <person name="Shimizu-Inatsugi R."/>
            <person name="Baeten J."/>
            <person name="Francoijs K.J."/>
            <person name="Nataraja K.N."/>
            <person name="Reddy Y.A.N."/>
            <person name="Phadnis S."/>
            <person name="Ravikumar R.L."/>
            <person name="Schlapbach R."/>
            <person name="Sreeman S.M."/>
            <person name="Shimizu K.K."/>
        </authorList>
    </citation>
    <scope>NUCLEOTIDE SEQUENCE</scope>
</reference>
<name>A0AAV5D0L2_ELECO</name>
<feature type="domain" description="Barwin" evidence="3">
    <location>
        <begin position="26"/>
        <end position="76"/>
    </location>
</feature>
<keyword evidence="1" id="KW-1015">Disulfide bond</keyword>
<comment type="caution">
    <text evidence="4">The sequence shown here is derived from an EMBL/GenBank/DDBJ whole genome shotgun (WGS) entry which is preliminary data.</text>
</comment>
<organism evidence="4 5">
    <name type="scientific">Eleusine coracana subsp. coracana</name>
    <dbReference type="NCBI Taxonomy" id="191504"/>
    <lineage>
        <taxon>Eukaryota</taxon>
        <taxon>Viridiplantae</taxon>
        <taxon>Streptophyta</taxon>
        <taxon>Embryophyta</taxon>
        <taxon>Tracheophyta</taxon>
        <taxon>Spermatophyta</taxon>
        <taxon>Magnoliopsida</taxon>
        <taxon>Liliopsida</taxon>
        <taxon>Poales</taxon>
        <taxon>Poaceae</taxon>
        <taxon>PACMAD clade</taxon>
        <taxon>Chloridoideae</taxon>
        <taxon>Cynodonteae</taxon>
        <taxon>Eleusininae</taxon>
        <taxon>Eleusine</taxon>
    </lineage>
</organism>
<dbReference type="PANTHER" id="PTHR46351">
    <property type="entry name" value="WOUND-INDUCED PROTEIN WIN2"/>
    <property type="match status" value="1"/>
</dbReference>
<proteinExistence type="predicted"/>
<dbReference type="Gene3D" id="2.40.40.10">
    <property type="entry name" value="RlpA-like domain"/>
    <property type="match status" value="1"/>
</dbReference>
<dbReference type="PANTHER" id="PTHR46351:SF6">
    <property type="entry name" value="PATHOGENESIS-RELATED PROTEIN PR-4A"/>
    <property type="match status" value="1"/>
</dbReference>
<dbReference type="EMBL" id="BQKI01000011">
    <property type="protein sequence ID" value="GJN04483.1"/>
    <property type="molecule type" value="Genomic_DNA"/>
</dbReference>
<dbReference type="PROSITE" id="PS51174">
    <property type="entry name" value="BARWIN_3"/>
    <property type="match status" value="1"/>
</dbReference>
<evidence type="ECO:0000313" key="4">
    <source>
        <dbReference type="EMBL" id="GJN04483.1"/>
    </source>
</evidence>
<accession>A0AAV5D0L2</accession>
<dbReference type="GO" id="GO:0050832">
    <property type="term" value="P:defense response to fungus"/>
    <property type="evidence" value="ECO:0007669"/>
    <property type="project" value="InterPro"/>
</dbReference>
<keyword evidence="5" id="KW-1185">Reference proteome</keyword>
<feature type="signal peptide" evidence="2">
    <location>
        <begin position="1"/>
        <end position="25"/>
    </location>
</feature>
<dbReference type="Proteomes" id="UP001054889">
    <property type="component" value="Unassembled WGS sequence"/>
</dbReference>
<dbReference type="Pfam" id="PF00967">
    <property type="entry name" value="Barwin"/>
    <property type="match status" value="1"/>
</dbReference>
<dbReference type="AlphaFoldDB" id="A0AAV5D0L2"/>
<evidence type="ECO:0000313" key="5">
    <source>
        <dbReference type="Proteomes" id="UP001054889"/>
    </source>
</evidence>
<dbReference type="InterPro" id="IPR036908">
    <property type="entry name" value="RlpA-like_sf"/>
</dbReference>
<evidence type="ECO:0000256" key="2">
    <source>
        <dbReference type="SAM" id="SignalP"/>
    </source>
</evidence>
<evidence type="ECO:0000256" key="1">
    <source>
        <dbReference type="ARBA" id="ARBA00023157"/>
    </source>
</evidence>
<protein>
    <recommendedName>
        <fullName evidence="3">Barwin domain-containing protein</fullName>
    </recommendedName>
</protein>
<dbReference type="GO" id="GO:0042742">
    <property type="term" value="P:defense response to bacterium"/>
    <property type="evidence" value="ECO:0007669"/>
    <property type="project" value="InterPro"/>
</dbReference>
<sequence length="147" mass="15781">MEKKVAAAPLALIILFAASAGTAAGQQASGMTGVRNSYTASLSFWDRWAVRAYCATWDGMPLASRQRYGWAVFCGPVVTESITTVANFSSSNSACRGNLGCSIIVFALVSPCLTELLKDHQLGIVLVCWNVIDHCITNSDYYCADVE</sequence>
<keyword evidence="2" id="KW-0732">Signal</keyword>
<dbReference type="InterPro" id="IPR044301">
    <property type="entry name" value="PR4"/>
</dbReference>
<evidence type="ECO:0000259" key="3">
    <source>
        <dbReference type="PROSITE" id="PS51174"/>
    </source>
</evidence>
<reference evidence="4" key="2">
    <citation type="submission" date="2021-12" db="EMBL/GenBank/DDBJ databases">
        <title>Resequencing data analysis of finger millet.</title>
        <authorList>
            <person name="Hatakeyama M."/>
            <person name="Aluri S."/>
            <person name="Balachadran M.T."/>
            <person name="Sivarajan S.R."/>
            <person name="Poveda L."/>
            <person name="Shimizu-Inatsugi R."/>
            <person name="Schlapbach R."/>
            <person name="Sreeman S.M."/>
            <person name="Shimizu K.K."/>
        </authorList>
    </citation>
    <scope>NUCLEOTIDE SEQUENCE</scope>
</reference>
<dbReference type="GO" id="GO:0004540">
    <property type="term" value="F:RNA nuclease activity"/>
    <property type="evidence" value="ECO:0007669"/>
    <property type="project" value="InterPro"/>
</dbReference>
<gene>
    <name evidence="4" type="primary">ga22033</name>
    <name evidence="4" type="ORF">PR202_ga22033</name>
</gene>
<feature type="chain" id="PRO_5043495554" description="Barwin domain-containing protein" evidence="2">
    <location>
        <begin position="26"/>
        <end position="147"/>
    </location>
</feature>